<sequence length="109" mass="12812">MHIPSQALQTRISPEQRTWSSLLKTPPSSAGSEELCYIKPTFSDDVLVIEEFILEEGVKEWEDRVVGFFLDKKLPYTLVKENVKKRWKLLGWRCRYSLGWGYLLLQVQH</sequence>
<name>A0A835MDI3_9MAGN</name>
<dbReference type="OrthoDB" id="1933472at2759"/>
<reference evidence="1 2" key="1">
    <citation type="submission" date="2020-10" db="EMBL/GenBank/DDBJ databases">
        <title>The Coptis chinensis genome and diversification of protoberbering-type alkaloids.</title>
        <authorList>
            <person name="Wang B."/>
            <person name="Shu S."/>
            <person name="Song C."/>
            <person name="Liu Y."/>
        </authorList>
    </citation>
    <scope>NUCLEOTIDE SEQUENCE [LARGE SCALE GENOMIC DNA]</scope>
    <source>
        <strain evidence="1">HL-2020</strain>
        <tissue evidence="1">Leaf</tissue>
    </source>
</reference>
<comment type="caution">
    <text evidence="1">The sequence shown here is derived from an EMBL/GenBank/DDBJ whole genome shotgun (WGS) entry which is preliminary data.</text>
</comment>
<proteinExistence type="predicted"/>
<organism evidence="1 2">
    <name type="scientific">Coptis chinensis</name>
    <dbReference type="NCBI Taxonomy" id="261450"/>
    <lineage>
        <taxon>Eukaryota</taxon>
        <taxon>Viridiplantae</taxon>
        <taxon>Streptophyta</taxon>
        <taxon>Embryophyta</taxon>
        <taxon>Tracheophyta</taxon>
        <taxon>Spermatophyta</taxon>
        <taxon>Magnoliopsida</taxon>
        <taxon>Ranunculales</taxon>
        <taxon>Ranunculaceae</taxon>
        <taxon>Coptidoideae</taxon>
        <taxon>Coptis</taxon>
    </lineage>
</organism>
<evidence type="ECO:0000313" key="1">
    <source>
        <dbReference type="EMBL" id="KAF9619766.1"/>
    </source>
</evidence>
<dbReference type="Proteomes" id="UP000631114">
    <property type="component" value="Unassembled WGS sequence"/>
</dbReference>
<gene>
    <name evidence="1" type="ORF">IFM89_009239</name>
</gene>
<dbReference type="AlphaFoldDB" id="A0A835MDI3"/>
<protein>
    <submittedName>
        <fullName evidence="1">Uncharacterized protein</fullName>
    </submittedName>
</protein>
<evidence type="ECO:0000313" key="2">
    <source>
        <dbReference type="Proteomes" id="UP000631114"/>
    </source>
</evidence>
<accession>A0A835MDI3</accession>
<dbReference type="EMBL" id="JADFTS010000002">
    <property type="protein sequence ID" value="KAF9619766.1"/>
    <property type="molecule type" value="Genomic_DNA"/>
</dbReference>
<keyword evidence="2" id="KW-1185">Reference proteome</keyword>